<dbReference type="Pfam" id="PF04412">
    <property type="entry name" value="AcnX"/>
    <property type="match status" value="1"/>
</dbReference>
<gene>
    <name evidence="4" type="ORF">SAMN04244560_01701</name>
</gene>
<dbReference type="AlphaFoldDB" id="A0A1G7R359"/>
<organism evidence="4 5">
    <name type="scientific">Thermoanaerobacter thermohydrosulfuricus</name>
    <name type="common">Clostridium thermohydrosulfuricum</name>
    <dbReference type="NCBI Taxonomy" id="1516"/>
    <lineage>
        <taxon>Bacteria</taxon>
        <taxon>Bacillati</taxon>
        <taxon>Bacillota</taxon>
        <taxon>Clostridia</taxon>
        <taxon>Thermoanaerobacterales</taxon>
        <taxon>Thermoanaerobacteraceae</taxon>
        <taxon>Thermoanaerobacter</taxon>
    </lineage>
</organism>
<evidence type="ECO:0000256" key="2">
    <source>
        <dbReference type="ARBA" id="ARBA00023239"/>
    </source>
</evidence>
<evidence type="ECO:0000313" key="4">
    <source>
        <dbReference type="EMBL" id="SDG05231.1"/>
    </source>
</evidence>
<accession>A0A1G7R359</accession>
<name>A0A1G7R359_THETY</name>
<keyword evidence="1" id="KW-0408">Iron</keyword>
<dbReference type="Proteomes" id="UP000183404">
    <property type="component" value="Unassembled WGS sequence"/>
</dbReference>
<dbReference type="GO" id="GO:0016829">
    <property type="term" value="F:lyase activity"/>
    <property type="evidence" value="ECO:0007669"/>
    <property type="project" value="UniProtKB-KW"/>
</dbReference>
<dbReference type="PANTHER" id="PTHR36577:SF3">
    <property type="entry name" value="DUF521 DOMAIN PROTEIN (AFU_ORTHOLOGUE AFUA_6G00490)"/>
    <property type="match status" value="1"/>
</dbReference>
<keyword evidence="2" id="KW-0456">Lyase</keyword>
<sequence>MKQYKMELTDEEKEILEGKHGEVMRKVLESVVLYGEAFEARRLLPIDGPVHLVTSFALTGIESVFDMMDELINAGLKTKEPFTVDPRPIDYDNVECTEAQKKIFNAMYENQERYEIQLKKLGLKDDSAFTCTCYMPEVGNIPKKGQILSWAESSAVVYANSIIGARTNRMSAIIELLCGIIGKVPEFGLVTDEGRRATWLVEVKTSTLPNAQVLGSAIGMKVMEDVPYIVGLDRFLGKGINSTTLDYLKDMGAASASNGAVGLYHVENITPEAVEQGRSLLVENYRIYTIDDNEIKRVIDSYPILWKDLDAKPTMCFIGCPHLSLGQIYGWVEKISDRLSKAGKDKVSINTVLCAAPDVISKFKLDNEAYKKLVDMGLHLTYICPLMYMSNPECAKQPIITNSNKLRTYSTARFFLDDDILDIIVNGNI</sequence>
<dbReference type="EMBL" id="FNBS01000040">
    <property type="protein sequence ID" value="SDG05231.1"/>
    <property type="molecule type" value="Genomic_DNA"/>
</dbReference>
<evidence type="ECO:0000313" key="5">
    <source>
        <dbReference type="Proteomes" id="UP000183404"/>
    </source>
</evidence>
<evidence type="ECO:0000256" key="1">
    <source>
        <dbReference type="ARBA" id="ARBA00023004"/>
    </source>
</evidence>
<dbReference type="RefSeq" id="WP_019907275.1">
    <property type="nucleotide sequence ID" value="NZ_FNBS01000040.1"/>
</dbReference>
<evidence type="ECO:0000259" key="3">
    <source>
        <dbReference type="Pfam" id="PF04412"/>
    </source>
</evidence>
<proteinExistence type="predicted"/>
<feature type="domain" description="Phosphomevalonate dehydratase large subunit-like" evidence="3">
    <location>
        <begin position="6"/>
        <end position="411"/>
    </location>
</feature>
<reference evidence="4 5" key="1">
    <citation type="submission" date="2016-10" db="EMBL/GenBank/DDBJ databases">
        <authorList>
            <person name="de Groot N.N."/>
        </authorList>
    </citation>
    <scope>NUCLEOTIDE SEQUENCE [LARGE SCALE GENOMIC DNA]</scope>
    <source>
        <strain evidence="4 5">DSM 569</strain>
    </source>
</reference>
<protein>
    <submittedName>
        <fullName evidence="4">Predicted aconitase subunit 1</fullName>
    </submittedName>
</protein>
<dbReference type="PANTHER" id="PTHR36577">
    <property type="entry name" value="DUF521 DOMAIN PROTEIN (AFU_ORTHOLOGUE AFUA_6G00490)"/>
    <property type="match status" value="1"/>
</dbReference>
<dbReference type="InterPro" id="IPR007506">
    <property type="entry name" value="PMDh-L-like_dom"/>
</dbReference>